<accession>A0A2N1J9A4</accession>
<dbReference type="Pfam" id="PF12584">
    <property type="entry name" value="TRAPPC10"/>
    <property type="match status" value="1"/>
</dbReference>
<sequence length="1285" mass="141631">MADPPAESAITVTYATHTSPQSSTLLASITALLDQQFPLRNLHWRPSQATVALRGAVDASLPHALRTLQTLPVQLVPLHAHAHADARAPILPRTPCVHLFFVACDDNDTYRTKVRNEVRNWIASLPAYMPQDFAGMPMHDADGREVPASIEPQYLIVLVPPIHHVSGEASIASAGQATPAGSKSAAAAGKGAMGRFYSMNKGTVLEKLKADFNASTHERVVHLAKLQPHSAPAANADPTIWIELIARMKEGVTHTIGQLVELQDRILTTYNANAAHSENSFCGAFVRTERLIETLEGVELLDDALALYDQLDNRLARSIAEHSIELPSVGTTEPGDDSLLLLGPLRKPYHDMILRETISLFDLRCYVFARRAMLLGTLGHVVHVMQATPAFIASVARMLATRATHLTPFFIESWSFSVALDAVAQCQAWLVEQNSEEEDASQLQTFHSSKAALLEVAIWQLMRIGIYVGYLPNKEPFTLATLPSLRAQDHAVTRKELVEAIASRNVFDSHLRNLIHRSVLAASLCHQQHRMTRLKFILGCIELDRAAFQDVHNIFTGLLHTGFSPEWGTLHCALYARYFACLRAQDLDHGPVWAERLTAALSAVCATRCMPGAVQALDEEALLQGLRTTSEDIDTDATLVGYNGCDIQLASKFAWREPNDDGAWLRVHIVSHLSFVLDVAQVGVCVANYRQEQLWFLCGARQLCPGLNVVDVYCATPAQGYFHLQTTQLRYGTHVCLENVVYGTGALSTLADAQQHEYVRARVFLPPNGDTLAVHAGVRRDVHLDAPHCVELRIQPGHNMVDGTIHLEMDQDVRLAPWSDAEPYAMQCSAPDAKLDSSADGSLLRLSSIAPHCECRIVLPLAMAPRTGRFELSVLVQYTTAQSHPEEQRAFARVLDICLALPLGIQIEDHFRTKCIFSRLTMESSGKRYVRICAPKLDTPPASALEVAIEAEDALVLAPGNPIAFLLQFLRRGAERRANDAPPFQLTVAYRTLQDEVTAMLFYLLALQLVRTEIPTNWTHGDQTLLQSSLRAFVCEAEAEQRCGEGGMLCMPPFEACDWEKRAAQFEWPRDKARLFVALVRAVLDAVPTAALSGAVESTNATFPRIDTPTAMAARVWQDAQACFAWRTLSVPLSVPFMDAVHAVFLSPSETHAKMDYPIQVTITIRTTLAWGAAAADADLESPVHLQYNILNDYVHWLVLGTKKGTFTIPAHTETHLHTLTASLLPVRPGALLLPHISVGPVPPTESTFRCDTYMANGAQTLNIVEEIGHDMYWVDLRPIETISS</sequence>
<evidence type="ECO:0000259" key="5">
    <source>
        <dbReference type="Pfam" id="PF23036"/>
    </source>
</evidence>
<dbReference type="GO" id="GO:0006891">
    <property type="term" value="P:intra-Golgi vesicle-mediated transport"/>
    <property type="evidence" value="ECO:0007669"/>
    <property type="project" value="TreeGrafter"/>
</dbReference>
<dbReference type="InterPro" id="IPR022233">
    <property type="entry name" value="TRAPPC10/Trs130_C"/>
</dbReference>
<evidence type="ECO:0000313" key="7">
    <source>
        <dbReference type="Proteomes" id="UP000232875"/>
    </source>
</evidence>
<keyword evidence="2" id="KW-0813">Transport</keyword>
<gene>
    <name evidence="6" type="ORF">MVES_002889</name>
</gene>
<protein>
    <submittedName>
        <fullName evidence="6">Uncharacterized protein</fullName>
    </submittedName>
</protein>
<evidence type="ECO:0000256" key="1">
    <source>
        <dbReference type="ARBA" id="ARBA00004555"/>
    </source>
</evidence>
<feature type="domain" description="TRAPPC10/Trs130 C-terminal" evidence="4">
    <location>
        <begin position="1134"/>
        <end position="1264"/>
    </location>
</feature>
<feature type="domain" description="TRAPPC10/Trs130 N-terminal" evidence="5">
    <location>
        <begin position="199"/>
        <end position="384"/>
    </location>
</feature>
<dbReference type="EMBL" id="KZ454992">
    <property type="protein sequence ID" value="PKI83126.1"/>
    <property type="molecule type" value="Genomic_DNA"/>
</dbReference>
<keyword evidence="7" id="KW-1185">Reference proteome</keyword>
<evidence type="ECO:0000256" key="2">
    <source>
        <dbReference type="ARBA" id="ARBA00022448"/>
    </source>
</evidence>
<dbReference type="PANTHER" id="PTHR13251">
    <property type="entry name" value="EPILEPSY HOLOPROSENCEPHALY CANDIDATE 1/TMEM1"/>
    <property type="match status" value="1"/>
</dbReference>
<dbReference type="Pfam" id="PF23036">
    <property type="entry name" value="TRAPPC10_1st"/>
    <property type="match status" value="2"/>
</dbReference>
<dbReference type="GO" id="GO:0034498">
    <property type="term" value="P:early endosome to Golgi transport"/>
    <property type="evidence" value="ECO:0007669"/>
    <property type="project" value="TreeGrafter"/>
</dbReference>
<comment type="subcellular location">
    <subcellularLocation>
        <location evidence="1">Golgi apparatus</location>
    </subcellularLocation>
</comment>
<organism evidence="6 7">
    <name type="scientific">Malassezia vespertilionis</name>
    <dbReference type="NCBI Taxonomy" id="2020962"/>
    <lineage>
        <taxon>Eukaryota</taxon>
        <taxon>Fungi</taxon>
        <taxon>Dikarya</taxon>
        <taxon>Basidiomycota</taxon>
        <taxon>Ustilaginomycotina</taxon>
        <taxon>Malasseziomycetes</taxon>
        <taxon>Malasseziales</taxon>
        <taxon>Malasseziaceae</taxon>
        <taxon>Malassezia</taxon>
    </lineage>
</organism>
<proteinExistence type="predicted"/>
<keyword evidence="3" id="KW-0333">Golgi apparatus</keyword>
<dbReference type="STRING" id="2020962.A0A2N1J9A4"/>
<dbReference type="OrthoDB" id="10256906at2759"/>
<evidence type="ECO:0000256" key="3">
    <source>
        <dbReference type="ARBA" id="ARBA00023034"/>
    </source>
</evidence>
<name>A0A2N1J9A4_9BASI</name>
<dbReference type="GO" id="GO:0005829">
    <property type="term" value="C:cytosol"/>
    <property type="evidence" value="ECO:0007669"/>
    <property type="project" value="GOC"/>
</dbReference>
<dbReference type="InterPro" id="IPR045126">
    <property type="entry name" value="TRAPPC10/Trs130"/>
</dbReference>
<dbReference type="PANTHER" id="PTHR13251:SF3">
    <property type="entry name" value="TRAFFICKING PROTEIN PARTICLE COMPLEX SUBUNIT 10"/>
    <property type="match status" value="1"/>
</dbReference>
<dbReference type="GO" id="GO:1990071">
    <property type="term" value="C:TRAPPII protein complex"/>
    <property type="evidence" value="ECO:0007669"/>
    <property type="project" value="InterPro"/>
</dbReference>
<evidence type="ECO:0000313" key="6">
    <source>
        <dbReference type="EMBL" id="PKI83126.1"/>
    </source>
</evidence>
<dbReference type="InterPro" id="IPR056913">
    <property type="entry name" value="TRAPPC10/Trs130_N"/>
</dbReference>
<feature type="domain" description="TRAPPC10/Trs130 N-terminal" evidence="5">
    <location>
        <begin position="18"/>
        <end position="132"/>
    </location>
</feature>
<reference evidence="6 7" key="1">
    <citation type="submission" date="2017-10" db="EMBL/GenBank/DDBJ databases">
        <title>A novel species of cold-tolerant Malassezia isolated from bats.</title>
        <authorList>
            <person name="Lorch J.M."/>
            <person name="Palmer J.M."/>
            <person name="Vanderwolf K.J."/>
            <person name="Schmidt K.Z."/>
            <person name="Verant M.L."/>
            <person name="Weller T.J."/>
            <person name="Blehert D.S."/>
        </authorList>
    </citation>
    <scope>NUCLEOTIDE SEQUENCE [LARGE SCALE GENOMIC DNA]</scope>
    <source>
        <strain evidence="6 7">NWHC:44797-103</strain>
    </source>
</reference>
<dbReference type="Proteomes" id="UP000232875">
    <property type="component" value="Unassembled WGS sequence"/>
</dbReference>
<evidence type="ECO:0000259" key="4">
    <source>
        <dbReference type="Pfam" id="PF12584"/>
    </source>
</evidence>